<evidence type="ECO:0000256" key="3">
    <source>
        <dbReference type="ARBA" id="ARBA00022737"/>
    </source>
</evidence>
<dbReference type="PANTHER" id="PTHR46630">
    <property type="entry name" value="TETRATRICOPEPTIDE REPEAT PROTEIN 29"/>
    <property type="match status" value="1"/>
</dbReference>
<feature type="chain" id="PRO_5046050159" description="HTH luxR-type domain-containing protein" evidence="9">
    <location>
        <begin position="21"/>
        <end position="619"/>
    </location>
</feature>
<dbReference type="InterPro" id="IPR016032">
    <property type="entry name" value="Sig_transdc_resp-reg_C-effctor"/>
</dbReference>
<feature type="repeat" description="TPR" evidence="6">
    <location>
        <begin position="243"/>
        <end position="276"/>
    </location>
</feature>
<evidence type="ECO:0000259" key="10">
    <source>
        <dbReference type="SMART" id="SM00421"/>
    </source>
</evidence>
<proteinExistence type="inferred from homology"/>
<evidence type="ECO:0000256" key="1">
    <source>
        <dbReference type="ARBA" id="ARBA00004496"/>
    </source>
</evidence>
<keyword evidence="8" id="KW-1133">Transmembrane helix</keyword>
<sequence length="619" mass="71700">MRALHVVTALVLLVFTGTIAQQSQKLDSLLTSYAAQVEDSLKVQTAHTLYEAYLESNPKRADFYAQKALEISQRIGYKSGIAKSNHRMGKSLLIARELDAANEYFEKSLVIYKELDDPHHQGLVFIDLIQLDYVKPNYNRALARINEKLSVYSKPKPDSLILLRLYNIQAKVYTRQTNYAEGFESALKALSIAEQLKLPAEIVKVKGILGNLYHYTNDKAKAIAIKEENLEYYRKQNNRRKIGHALNDIGNSYYVIEEYKLALRYLEESLSFSEEVGNQGLIGITLFNIGKTHIRLGAIQKGITFLKRSVNHSRYVSQHALSESWALKRLGDVYTEELRTPEKALPYLDRAIILADSIGNKDDLYQSYRDRSQAYEAMGFYDKAIKDFERYKTINDSVYNIERSKEIEHLKKEFETREKEQQIVLQKKEITVLEQQASIGSLQRILLVVALVFSMIIFYALWQRLKRNRQEKEKINAELAFKKKELTTNALHLAKKNEVLESLKQKAEELKVTDDTKNGYQQLIRTINFDLQDDNNWENFARYFEAVHKDFNRNVKAKYPQVTSNELRLLALLKMELSSKEIANILNISKEGIKKARYRLRKKLKIETDDSLQELVITL</sequence>
<dbReference type="InterPro" id="IPR036388">
    <property type="entry name" value="WH-like_DNA-bd_sf"/>
</dbReference>
<evidence type="ECO:0000256" key="4">
    <source>
        <dbReference type="ARBA" id="ARBA00022803"/>
    </source>
</evidence>
<dbReference type="InterPro" id="IPR019734">
    <property type="entry name" value="TPR_rpt"/>
</dbReference>
<evidence type="ECO:0000256" key="2">
    <source>
        <dbReference type="ARBA" id="ARBA00022490"/>
    </source>
</evidence>
<evidence type="ECO:0000256" key="5">
    <source>
        <dbReference type="ARBA" id="ARBA00038253"/>
    </source>
</evidence>
<dbReference type="SMART" id="SM00421">
    <property type="entry name" value="HTH_LUXR"/>
    <property type="match status" value="1"/>
</dbReference>
<feature type="transmembrane region" description="Helical" evidence="8">
    <location>
        <begin position="445"/>
        <end position="462"/>
    </location>
</feature>
<accession>A0ABX1GRB8</accession>
<keyword evidence="8" id="KW-0812">Transmembrane</keyword>
<evidence type="ECO:0000256" key="6">
    <source>
        <dbReference type="PROSITE-ProRule" id="PRU00339"/>
    </source>
</evidence>
<organism evidence="11 12">
    <name type="scientific">Croceivirga thetidis</name>
    <dbReference type="NCBI Taxonomy" id="2721623"/>
    <lineage>
        <taxon>Bacteria</taxon>
        <taxon>Pseudomonadati</taxon>
        <taxon>Bacteroidota</taxon>
        <taxon>Flavobacteriia</taxon>
        <taxon>Flavobacteriales</taxon>
        <taxon>Flavobacteriaceae</taxon>
        <taxon>Croceivirga</taxon>
    </lineage>
</organism>
<dbReference type="EMBL" id="JAAWWL010000002">
    <property type="protein sequence ID" value="NKI32492.1"/>
    <property type="molecule type" value="Genomic_DNA"/>
</dbReference>
<evidence type="ECO:0000313" key="11">
    <source>
        <dbReference type="EMBL" id="NKI32492.1"/>
    </source>
</evidence>
<dbReference type="SMART" id="SM00028">
    <property type="entry name" value="TPR"/>
    <property type="match status" value="7"/>
</dbReference>
<feature type="domain" description="HTH luxR-type" evidence="10">
    <location>
        <begin position="559"/>
        <end position="616"/>
    </location>
</feature>
<dbReference type="InterPro" id="IPR011990">
    <property type="entry name" value="TPR-like_helical_dom_sf"/>
</dbReference>
<keyword evidence="4 6" id="KW-0802">TPR repeat</keyword>
<protein>
    <recommendedName>
        <fullName evidence="10">HTH luxR-type domain-containing protein</fullName>
    </recommendedName>
</protein>
<comment type="similarity">
    <text evidence="5">Belongs to the Rap family.</text>
</comment>
<dbReference type="InterPro" id="IPR000792">
    <property type="entry name" value="Tscrpt_reg_LuxR_C"/>
</dbReference>
<evidence type="ECO:0000256" key="8">
    <source>
        <dbReference type="SAM" id="Phobius"/>
    </source>
</evidence>
<keyword evidence="12" id="KW-1185">Reference proteome</keyword>
<dbReference type="PROSITE" id="PS50005">
    <property type="entry name" value="TPR"/>
    <property type="match status" value="1"/>
</dbReference>
<comment type="caution">
    <text evidence="11">The sequence shown here is derived from an EMBL/GenBank/DDBJ whole genome shotgun (WGS) entry which is preliminary data.</text>
</comment>
<evidence type="ECO:0000256" key="7">
    <source>
        <dbReference type="SAM" id="Coils"/>
    </source>
</evidence>
<keyword evidence="9" id="KW-0732">Signal</keyword>
<dbReference type="Gene3D" id="1.10.10.10">
    <property type="entry name" value="Winged helix-like DNA-binding domain superfamily/Winged helix DNA-binding domain"/>
    <property type="match status" value="1"/>
</dbReference>
<dbReference type="Gene3D" id="1.25.40.10">
    <property type="entry name" value="Tetratricopeptide repeat domain"/>
    <property type="match status" value="2"/>
</dbReference>
<comment type="subcellular location">
    <subcellularLocation>
        <location evidence="1">Cytoplasm</location>
    </subcellularLocation>
</comment>
<reference evidence="11 12" key="1">
    <citation type="submission" date="2020-04" db="EMBL/GenBank/DDBJ databases">
        <authorList>
            <person name="Yoon J."/>
        </authorList>
    </citation>
    <scope>NUCLEOTIDE SEQUENCE [LARGE SCALE GENOMIC DNA]</scope>
    <source>
        <strain evidence="11 12">DJ-13</strain>
    </source>
</reference>
<keyword evidence="3" id="KW-0677">Repeat</keyword>
<dbReference type="Proteomes" id="UP000718451">
    <property type="component" value="Unassembled WGS sequence"/>
</dbReference>
<dbReference type="RefSeq" id="WP_168552688.1">
    <property type="nucleotide sequence ID" value="NZ_JAAWWL010000002.1"/>
</dbReference>
<keyword evidence="7" id="KW-0175">Coiled coil</keyword>
<dbReference type="SUPFAM" id="SSF48452">
    <property type="entry name" value="TPR-like"/>
    <property type="match status" value="3"/>
</dbReference>
<keyword evidence="8" id="KW-0472">Membrane</keyword>
<dbReference type="SUPFAM" id="SSF46894">
    <property type="entry name" value="C-terminal effector domain of the bipartite response regulators"/>
    <property type="match status" value="1"/>
</dbReference>
<evidence type="ECO:0000313" key="12">
    <source>
        <dbReference type="Proteomes" id="UP000718451"/>
    </source>
</evidence>
<evidence type="ECO:0000256" key="9">
    <source>
        <dbReference type="SAM" id="SignalP"/>
    </source>
</evidence>
<feature type="coiled-coil region" evidence="7">
    <location>
        <begin position="465"/>
        <end position="513"/>
    </location>
</feature>
<dbReference type="InterPro" id="IPR051476">
    <property type="entry name" value="Bac_ResReg_Asp_Phosphatase"/>
</dbReference>
<keyword evidence="2" id="KW-0963">Cytoplasm</keyword>
<gene>
    <name evidence="11" type="ORF">HCU67_11095</name>
</gene>
<name>A0ABX1GRB8_9FLAO</name>
<dbReference type="PANTHER" id="PTHR46630:SF1">
    <property type="entry name" value="TETRATRICOPEPTIDE REPEAT PROTEIN 29"/>
    <property type="match status" value="1"/>
</dbReference>
<feature type="signal peptide" evidence="9">
    <location>
        <begin position="1"/>
        <end position="20"/>
    </location>
</feature>